<feature type="compositionally biased region" description="Basic residues" evidence="1">
    <location>
        <begin position="65"/>
        <end position="74"/>
    </location>
</feature>
<evidence type="ECO:0000313" key="2">
    <source>
        <dbReference type="EMBL" id="CAI8023247.1"/>
    </source>
</evidence>
<comment type="caution">
    <text evidence="2">The sequence shown here is derived from an EMBL/GenBank/DDBJ whole genome shotgun (WGS) entry which is preliminary data.</text>
</comment>
<proteinExistence type="predicted"/>
<organism evidence="2 3">
    <name type="scientific">Geodia barretti</name>
    <name type="common">Barrett's horny sponge</name>
    <dbReference type="NCBI Taxonomy" id="519541"/>
    <lineage>
        <taxon>Eukaryota</taxon>
        <taxon>Metazoa</taxon>
        <taxon>Porifera</taxon>
        <taxon>Demospongiae</taxon>
        <taxon>Heteroscleromorpha</taxon>
        <taxon>Tetractinellida</taxon>
        <taxon>Astrophorina</taxon>
        <taxon>Geodiidae</taxon>
        <taxon>Geodia</taxon>
    </lineage>
</organism>
<feature type="region of interest" description="Disordered" evidence="1">
    <location>
        <begin position="1"/>
        <end position="38"/>
    </location>
</feature>
<evidence type="ECO:0000256" key="1">
    <source>
        <dbReference type="SAM" id="MobiDB-lite"/>
    </source>
</evidence>
<dbReference type="Proteomes" id="UP001174909">
    <property type="component" value="Unassembled WGS sequence"/>
</dbReference>
<gene>
    <name evidence="2" type="ORF">GBAR_LOCUS13592</name>
</gene>
<feature type="non-terminal residue" evidence="2">
    <location>
        <position position="1"/>
    </location>
</feature>
<dbReference type="EMBL" id="CASHTH010002001">
    <property type="protein sequence ID" value="CAI8023247.1"/>
    <property type="molecule type" value="Genomic_DNA"/>
</dbReference>
<dbReference type="AlphaFoldDB" id="A0AA35WR22"/>
<evidence type="ECO:0000313" key="3">
    <source>
        <dbReference type="Proteomes" id="UP001174909"/>
    </source>
</evidence>
<feature type="compositionally biased region" description="Low complexity" evidence="1">
    <location>
        <begin position="23"/>
        <end position="33"/>
    </location>
</feature>
<sequence>NIGNCLSGLGTREGSSERSAQPQHLSLSSQEHQQVSRRQTFVDLTRLQVRLSHIGGRSSSAEMNRHRKLSRLHL</sequence>
<keyword evidence="3" id="KW-1185">Reference proteome</keyword>
<protein>
    <submittedName>
        <fullName evidence="2">Uncharacterized protein</fullName>
    </submittedName>
</protein>
<accession>A0AA35WR22</accession>
<feature type="non-terminal residue" evidence="2">
    <location>
        <position position="74"/>
    </location>
</feature>
<reference evidence="2" key="1">
    <citation type="submission" date="2023-03" db="EMBL/GenBank/DDBJ databases">
        <authorList>
            <person name="Steffen K."/>
            <person name="Cardenas P."/>
        </authorList>
    </citation>
    <scope>NUCLEOTIDE SEQUENCE</scope>
</reference>
<name>A0AA35WR22_GEOBA</name>
<feature type="region of interest" description="Disordered" evidence="1">
    <location>
        <begin position="53"/>
        <end position="74"/>
    </location>
</feature>